<feature type="transmembrane region" description="Helical" evidence="1">
    <location>
        <begin position="15"/>
        <end position="37"/>
    </location>
</feature>
<protein>
    <submittedName>
        <fullName evidence="2">Uncharacterized protein</fullName>
    </submittedName>
</protein>
<proteinExistence type="predicted"/>
<evidence type="ECO:0000313" key="3">
    <source>
        <dbReference type="Proteomes" id="UP000828390"/>
    </source>
</evidence>
<dbReference type="EMBL" id="JAIWYP010000015">
    <property type="protein sequence ID" value="KAH3702498.1"/>
    <property type="molecule type" value="Genomic_DNA"/>
</dbReference>
<accession>A0A9D4BPE8</accession>
<evidence type="ECO:0000313" key="2">
    <source>
        <dbReference type="EMBL" id="KAH3702498.1"/>
    </source>
</evidence>
<keyword evidence="3" id="KW-1185">Reference proteome</keyword>
<evidence type="ECO:0000256" key="1">
    <source>
        <dbReference type="SAM" id="Phobius"/>
    </source>
</evidence>
<dbReference type="AlphaFoldDB" id="A0A9D4BPE8"/>
<dbReference type="PROSITE" id="PS51257">
    <property type="entry name" value="PROKAR_LIPOPROTEIN"/>
    <property type="match status" value="1"/>
</dbReference>
<reference evidence="2" key="1">
    <citation type="journal article" date="2019" name="bioRxiv">
        <title>The Genome of the Zebra Mussel, Dreissena polymorpha: A Resource for Invasive Species Research.</title>
        <authorList>
            <person name="McCartney M.A."/>
            <person name="Auch B."/>
            <person name="Kono T."/>
            <person name="Mallez S."/>
            <person name="Zhang Y."/>
            <person name="Obille A."/>
            <person name="Becker A."/>
            <person name="Abrahante J.E."/>
            <person name="Garbe J."/>
            <person name="Badalamenti J.P."/>
            <person name="Herman A."/>
            <person name="Mangelson H."/>
            <person name="Liachko I."/>
            <person name="Sullivan S."/>
            <person name="Sone E.D."/>
            <person name="Koren S."/>
            <person name="Silverstein K.A.T."/>
            <person name="Beckman K.B."/>
            <person name="Gohl D.M."/>
        </authorList>
    </citation>
    <scope>NUCLEOTIDE SEQUENCE</scope>
    <source>
        <strain evidence="2">Duluth1</strain>
        <tissue evidence="2">Whole animal</tissue>
    </source>
</reference>
<reference evidence="2" key="2">
    <citation type="submission" date="2020-11" db="EMBL/GenBank/DDBJ databases">
        <authorList>
            <person name="McCartney M.A."/>
            <person name="Auch B."/>
            <person name="Kono T."/>
            <person name="Mallez S."/>
            <person name="Becker A."/>
            <person name="Gohl D.M."/>
            <person name="Silverstein K.A.T."/>
            <person name="Koren S."/>
            <person name="Bechman K.B."/>
            <person name="Herman A."/>
            <person name="Abrahante J.E."/>
            <person name="Garbe J."/>
        </authorList>
    </citation>
    <scope>NUCLEOTIDE SEQUENCE</scope>
    <source>
        <strain evidence="2">Duluth1</strain>
        <tissue evidence="2">Whole animal</tissue>
    </source>
</reference>
<comment type="caution">
    <text evidence="2">The sequence shown here is derived from an EMBL/GenBank/DDBJ whole genome shotgun (WGS) entry which is preliminary data.</text>
</comment>
<keyword evidence="1" id="KW-0472">Membrane</keyword>
<keyword evidence="1" id="KW-0812">Transmembrane</keyword>
<organism evidence="2 3">
    <name type="scientific">Dreissena polymorpha</name>
    <name type="common">Zebra mussel</name>
    <name type="synonym">Mytilus polymorpha</name>
    <dbReference type="NCBI Taxonomy" id="45954"/>
    <lineage>
        <taxon>Eukaryota</taxon>
        <taxon>Metazoa</taxon>
        <taxon>Spiralia</taxon>
        <taxon>Lophotrochozoa</taxon>
        <taxon>Mollusca</taxon>
        <taxon>Bivalvia</taxon>
        <taxon>Autobranchia</taxon>
        <taxon>Heteroconchia</taxon>
        <taxon>Euheterodonta</taxon>
        <taxon>Imparidentia</taxon>
        <taxon>Neoheterodontei</taxon>
        <taxon>Myida</taxon>
        <taxon>Dreissenoidea</taxon>
        <taxon>Dreissenidae</taxon>
        <taxon>Dreissena</taxon>
    </lineage>
</organism>
<name>A0A9D4BPE8_DREPO</name>
<keyword evidence="1" id="KW-1133">Transmembrane helix</keyword>
<gene>
    <name evidence="2" type="ORF">DPMN_077521</name>
</gene>
<dbReference type="Proteomes" id="UP000828390">
    <property type="component" value="Unassembled WGS sequence"/>
</dbReference>
<sequence>MMVSAPKILVKNKKYVLVMIAIFACQSAFITFTGLGFGSDSNLHSILELRPDDRSVHNVTDTEMVDERADDYSNRDVSGYGLAARVRARCASLTRSSPLEGEDASMIKYMIPVPQVRSLYCPVEKWARPFGGVLST</sequence>